<dbReference type="EMBL" id="VDFN01000012">
    <property type="protein sequence ID" value="MQS45881.1"/>
    <property type="molecule type" value="Genomic_DNA"/>
</dbReference>
<evidence type="ECO:0000313" key="5">
    <source>
        <dbReference type="Proteomes" id="UP000436655"/>
    </source>
</evidence>
<dbReference type="Pfam" id="PF06458">
    <property type="entry name" value="MucBP"/>
    <property type="match status" value="1"/>
</dbReference>
<keyword evidence="2" id="KW-0732">Signal</keyword>
<feature type="domain" description="MucBP" evidence="3">
    <location>
        <begin position="117"/>
        <end position="158"/>
    </location>
</feature>
<organism evidence="4 5">
    <name type="scientific">Companilactobacillus mishanensis</name>
    <dbReference type="NCBI Taxonomy" id="2486008"/>
    <lineage>
        <taxon>Bacteria</taxon>
        <taxon>Bacillati</taxon>
        <taxon>Bacillota</taxon>
        <taxon>Bacilli</taxon>
        <taxon>Lactobacillales</taxon>
        <taxon>Lactobacillaceae</taxon>
        <taxon>Companilactobacillus</taxon>
    </lineage>
</organism>
<evidence type="ECO:0000259" key="3">
    <source>
        <dbReference type="Pfam" id="PF06458"/>
    </source>
</evidence>
<evidence type="ECO:0000313" key="4">
    <source>
        <dbReference type="EMBL" id="MQS45881.1"/>
    </source>
</evidence>
<feature type="signal peptide" evidence="2">
    <location>
        <begin position="1"/>
        <end position="28"/>
    </location>
</feature>
<gene>
    <name evidence="4" type="ORF">FHL03_10330</name>
</gene>
<proteinExistence type="predicted"/>
<comment type="caution">
    <text evidence="4">The sequence shown here is derived from an EMBL/GenBank/DDBJ whole genome shotgun (WGS) entry which is preliminary data.</text>
</comment>
<dbReference type="Proteomes" id="UP000436655">
    <property type="component" value="Unassembled WGS sequence"/>
</dbReference>
<accession>A0ABW9P9E6</accession>
<keyword evidence="5" id="KW-1185">Reference proteome</keyword>
<keyword evidence="1" id="KW-0677">Repeat</keyword>
<name>A0ABW9P9E6_9LACO</name>
<evidence type="ECO:0000256" key="2">
    <source>
        <dbReference type="SAM" id="SignalP"/>
    </source>
</evidence>
<dbReference type="InterPro" id="IPR009459">
    <property type="entry name" value="MucBP_dom"/>
</dbReference>
<sequence>MKKRNIFVSTMLCGVVMSSVITPSAVQGAAVLDSGEVGNQENLVVTNKIQFRNNNGSKFSESIIQITGKIGQTILPDQIKVPNGYEISDVSNLGTLMEDSEYVHNIVIEPVEKSRIVRFVESRTNKIISEKIIRGKIGEQIRLNEKMLMKGYRFKSSNIVTISDKKEIECLVVNKANLIEKEIQFVTSNNEIIGSPKYYYGEDGEYIKVSTDDIPLGYQLTRDETKIHFDRNSFIQKILVEPKQVSVSIDFVDIDTKEVISEKKNVTGVVNSRLLLDLKDIKNGYEYVNQEQILLNHEYTKTWIFVQPNRDNYVVYVQRKLNTNRVIMENRLGNKVGEFVARGKEGKTKIEIPEYLNFKGIDDTYIAKDKSVVYLKVKNLYVKKRLSFVTPEGLEVESLDFSKLKVDNFQRIDIASILEGYELGSSSPDFKGFNVDDDGESVIEVQVVAKTISKKIKIVDYENKNKCFGEIIVSGKMGEYIEIPSNKIPAGYARVARDIFGNYDEEEQTIYVSKWIMNFVQFVSANGELVQENSIYGTIRDKVKISVPEGYTLISSKDELLHMLRDRSINIVLVRPIRNPINSNSNNNFPSSQESIKDNQKKETTITNVKMVISTHLDMVTDVFNIKGKHTGRNLANNTDWAVDKKAMISGELYYRVSTSEWIKAAQVFEYKNKIQTVITKHGDVSSLYNSRGEKIRARSLANNTGWYSDRTAMINGKLHYRVSTAEWLSVEDVQ</sequence>
<reference evidence="4 5" key="1">
    <citation type="journal article" date="2019" name="Syst. Appl. Microbiol.">
        <title>Polyphasic characterization of two novel Lactobacillus spp. isolated from blown salami packages: Description of Lactobacillus halodurans sp. nov. and Lactobacillus salsicarnum sp. nov.</title>
        <authorList>
            <person name="Schuster J.A."/>
            <person name="Klingl A."/>
            <person name="Vogel R.F."/>
            <person name="Ehrmann M.A."/>
        </authorList>
    </citation>
    <scope>NUCLEOTIDE SEQUENCE [LARGE SCALE GENOMIC DNA]</scope>
    <source>
        <strain evidence="4 5">TMW 1.2098</strain>
    </source>
</reference>
<feature type="chain" id="PRO_5046049484" description="MucBP domain-containing protein" evidence="2">
    <location>
        <begin position="29"/>
        <end position="735"/>
    </location>
</feature>
<dbReference type="RefSeq" id="WP_125704182.1">
    <property type="nucleotide sequence ID" value="NZ_JBHTOO010000004.1"/>
</dbReference>
<evidence type="ECO:0000256" key="1">
    <source>
        <dbReference type="ARBA" id="ARBA00022737"/>
    </source>
</evidence>
<protein>
    <recommendedName>
        <fullName evidence="3">MucBP domain-containing protein</fullName>
    </recommendedName>
</protein>